<accession>X6M200</accession>
<proteinExistence type="predicted"/>
<organism evidence="1 2">
    <name type="scientific">Reticulomyxa filosa</name>
    <dbReference type="NCBI Taxonomy" id="46433"/>
    <lineage>
        <taxon>Eukaryota</taxon>
        <taxon>Sar</taxon>
        <taxon>Rhizaria</taxon>
        <taxon>Retaria</taxon>
        <taxon>Foraminifera</taxon>
        <taxon>Monothalamids</taxon>
        <taxon>Reticulomyxidae</taxon>
        <taxon>Reticulomyxa</taxon>
    </lineage>
</organism>
<protein>
    <submittedName>
        <fullName evidence="1">Uncharacterized protein</fullName>
    </submittedName>
</protein>
<dbReference type="AlphaFoldDB" id="X6M200"/>
<evidence type="ECO:0000313" key="1">
    <source>
        <dbReference type="EMBL" id="ETO08203.1"/>
    </source>
</evidence>
<gene>
    <name evidence="1" type="ORF">RFI_29185</name>
</gene>
<name>X6M200_RETFI</name>
<reference evidence="1 2" key="1">
    <citation type="journal article" date="2013" name="Curr. Biol.">
        <title>The Genome of the Foraminiferan Reticulomyxa filosa.</title>
        <authorList>
            <person name="Glockner G."/>
            <person name="Hulsmann N."/>
            <person name="Schleicher M."/>
            <person name="Noegel A.A."/>
            <person name="Eichinger L."/>
            <person name="Gallinger C."/>
            <person name="Pawlowski J."/>
            <person name="Sierra R."/>
            <person name="Euteneuer U."/>
            <person name="Pillet L."/>
            <person name="Moustafa A."/>
            <person name="Platzer M."/>
            <person name="Groth M."/>
            <person name="Szafranski K."/>
            <person name="Schliwa M."/>
        </authorList>
    </citation>
    <scope>NUCLEOTIDE SEQUENCE [LARGE SCALE GENOMIC DNA]</scope>
</reference>
<comment type="caution">
    <text evidence="1">The sequence shown here is derived from an EMBL/GenBank/DDBJ whole genome shotgun (WGS) entry which is preliminary data.</text>
</comment>
<keyword evidence="2" id="KW-1185">Reference proteome</keyword>
<sequence>MIIIFCLFMYMNTHHNKIGSYFLVGHDGDIITNDISDCYYNYNNDSCSNSSDNSNSDDSSDNDDIYFNYKDIMEMKKIDEEIERIYEKGKRENYLIELEFYYLRYIENISRTEKFG</sequence>
<evidence type="ECO:0000313" key="2">
    <source>
        <dbReference type="Proteomes" id="UP000023152"/>
    </source>
</evidence>
<dbReference type="EMBL" id="ASPP01025262">
    <property type="protein sequence ID" value="ETO08203.1"/>
    <property type="molecule type" value="Genomic_DNA"/>
</dbReference>
<dbReference type="Proteomes" id="UP000023152">
    <property type="component" value="Unassembled WGS sequence"/>
</dbReference>